<reference evidence="2" key="1">
    <citation type="submission" date="2021-06" db="EMBL/GenBank/DDBJ databases">
        <authorList>
            <person name="Kallberg Y."/>
            <person name="Tangrot J."/>
            <person name="Rosling A."/>
        </authorList>
    </citation>
    <scope>NUCLEOTIDE SEQUENCE</scope>
    <source>
        <strain evidence="2">MA453B</strain>
    </source>
</reference>
<comment type="caution">
    <text evidence="2">The sequence shown here is derived from an EMBL/GenBank/DDBJ whole genome shotgun (WGS) entry which is preliminary data.</text>
</comment>
<organism evidence="2 3">
    <name type="scientific">Dentiscutata erythropus</name>
    <dbReference type="NCBI Taxonomy" id="1348616"/>
    <lineage>
        <taxon>Eukaryota</taxon>
        <taxon>Fungi</taxon>
        <taxon>Fungi incertae sedis</taxon>
        <taxon>Mucoromycota</taxon>
        <taxon>Glomeromycotina</taxon>
        <taxon>Glomeromycetes</taxon>
        <taxon>Diversisporales</taxon>
        <taxon>Gigasporaceae</taxon>
        <taxon>Dentiscutata</taxon>
    </lineage>
</organism>
<name>A0A9N9PGS1_9GLOM</name>
<feature type="non-terminal residue" evidence="2">
    <location>
        <position position="61"/>
    </location>
</feature>
<dbReference type="EMBL" id="CAJVPY010051872">
    <property type="protein sequence ID" value="CAG8814875.1"/>
    <property type="molecule type" value="Genomic_DNA"/>
</dbReference>
<gene>
    <name evidence="2" type="ORF">DERYTH_LOCUS26029</name>
</gene>
<feature type="region of interest" description="Disordered" evidence="1">
    <location>
        <begin position="1"/>
        <end position="30"/>
    </location>
</feature>
<dbReference type="AlphaFoldDB" id="A0A9N9PGS1"/>
<accession>A0A9N9PGS1</accession>
<evidence type="ECO:0000313" key="2">
    <source>
        <dbReference type="EMBL" id="CAG8814875.1"/>
    </source>
</evidence>
<sequence>ILPKSHKKALISSDQEQSDASASDTTDRPLSSLKWQENLMNWFAKPITQDQQSKLDKKLLE</sequence>
<feature type="compositionally biased region" description="Low complexity" evidence="1">
    <location>
        <begin position="12"/>
        <end position="24"/>
    </location>
</feature>
<feature type="non-terminal residue" evidence="2">
    <location>
        <position position="1"/>
    </location>
</feature>
<evidence type="ECO:0000256" key="1">
    <source>
        <dbReference type="SAM" id="MobiDB-lite"/>
    </source>
</evidence>
<proteinExistence type="predicted"/>
<dbReference type="Proteomes" id="UP000789405">
    <property type="component" value="Unassembled WGS sequence"/>
</dbReference>
<evidence type="ECO:0000313" key="3">
    <source>
        <dbReference type="Proteomes" id="UP000789405"/>
    </source>
</evidence>
<protein>
    <submittedName>
        <fullName evidence="2">18503_t:CDS:1</fullName>
    </submittedName>
</protein>
<keyword evidence="3" id="KW-1185">Reference proteome</keyword>